<dbReference type="AlphaFoldDB" id="A0A834NQH4"/>
<feature type="region of interest" description="Disordered" evidence="1">
    <location>
        <begin position="78"/>
        <end position="102"/>
    </location>
</feature>
<evidence type="ECO:0000313" key="2">
    <source>
        <dbReference type="EMBL" id="KAF7415671.1"/>
    </source>
</evidence>
<dbReference type="EMBL" id="JACSDY010000011">
    <property type="protein sequence ID" value="KAF7415671.1"/>
    <property type="molecule type" value="Genomic_DNA"/>
</dbReference>
<evidence type="ECO:0000313" key="3">
    <source>
        <dbReference type="Proteomes" id="UP000600918"/>
    </source>
</evidence>
<dbReference type="Proteomes" id="UP000600918">
    <property type="component" value="Unassembled WGS sequence"/>
</dbReference>
<proteinExistence type="predicted"/>
<organism evidence="2 3">
    <name type="scientific">Vespula pensylvanica</name>
    <name type="common">Western yellow jacket</name>
    <name type="synonym">Wasp</name>
    <dbReference type="NCBI Taxonomy" id="30213"/>
    <lineage>
        <taxon>Eukaryota</taxon>
        <taxon>Metazoa</taxon>
        <taxon>Ecdysozoa</taxon>
        <taxon>Arthropoda</taxon>
        <taxon>Hexapoda</taxon>
        <taxon>Insecta</taxon>
        <taxon>Pterygota</taxon>
        <taxon>Neoptera</taxon>
        <taxon>Endopterygota</taxon>
        <taxon>Hymenoptera</taxon>
        <taxon>Apocrita</taxon>
        <taxon>Aculeata</taxon>
        <taxon>Vespoidea</taxon>
        <taxon>Vespidae</taxon>
        <taxon>Vespinae</taxon>
        <taxon>Vespula</taxon>
    </lineage>
</organism>
<protein>
    <submittedName>
        <fullName evidence="2">Uncharacterized protein</fullName>
    </submittedName>
</protein>
<reference evidence="2" key="1">
    <citation type="journal article" date="2020" name="G3 (Bethesda)">
        <title>High-Quality Assemblies for Three Invasive Social Wasps from the &lt;i&gt;Vespula&lt;/i&gt; Genus.</title>
        <authorList>
            <person name="Harrop T.W.R."/>
            <person name="Guhlin J."/>
            <person name="McLaughlin G.M."/>
            <person name="Permina E."/>
            <person name="Stockwell P."/>
            <person name="Gilligan J."/>
            <person name="Le Lec M.F."/>
            <person name="Gruber M.A.M."/>
            <person name="Quinn O."/>
            <person name="Lovegrove M."/>
            <person name="Duncan E.J."/>
            <person name="Remnant E.J."/>
            <person name="Van Eeckhoven J."/>
            <person name="Graham B."/>
            <person name="Knapp R.A."/>
            <person name="Langford K.W."/>
            <person name="Kronenberg Z."/>
            <person name="Press M.O."/>
            <person name="Eacker S.M."/>
            <person name="Wilson-Rankin E.E."/>
            <person name="Purcell J."/>
            <person name="Lester P.J."/>
            <person name="Dearden P.K."/>
        </authorList>
    </citation>
    <scope>NUCLEOTIDE SEQUENCE</scope>
    <source>
        <strain evidence="2">Volc-1</strain>
    </source>
</reference>
<gene>
    <name evidence="2" type="ORF">H0235_012263</name>
</gene>
<name>A0A834NQH4_VESPE</name>
<accession>A0A834NQH4</accession>
<sequence length="167" mass="19312">MIIDSTCKYCTLHSTNTILCCLQQHPRNVRANLWSMLTRSLSRGRYKFCNRDRDCLTRNCERRCRSDILKLYEGTTVNDPEKAGVNQPRRKNKTSTLPDAHDDVLSSINGTLPIRGRHCFPERSTDMNHTVRKLAMSMISYANDPRNELKRSGGQLTEISFFDRNEN</sequence>
<keyword evidence="3" id="KW-1185">Reference proteome</keyword>
<comment type="caution">
    <text evidence="2">The sequence shown here is derived from an EMBL/GenBank/DDBJ whole genome shotgun (WGS) entry which is preliminary data.</text>
</comment>
<evidence type="ECO:0000256" key="1">
    <source>
        <dbReference type="SAM" id="MobiDB-lite"/>
    </source>
</evidence>